<reference evidence="1" key="1">
    <citation type="journal article" date="2015" name="Nature">
        <title>Complex archaea that bridge the gap between prokaryotes and eukaryotes.</title>
        <authorList>
            <person name="Spang A."/>
            <person name="Saw J.H."/>
            <person name="Jorgensen S.L."/>
            <person name="Zaremba-Niedzwiedzka K."/>
            <person name="Martijn J."/>
            <person name="Lind A.E."/>
            <person name="van Eijk R."/>
            <person name="Schleper C."/>
            <person name="Guy L."/>
            <person name="Ettema T.J."/>
        </authorList>
    </citation>
    <scope>NUCLEOTIDE SEQUENCE</scope>
</reference>
<dbReference type="EMBL" id="LAZR01011590">
    <property type="protein sequence ID" value="KKM60893.1"/>
    <property type="molecule type" value="Genomic_DNA"/>
</dbReference>
<dbReference type="AlphaFoldDB" id="A0A0F9IU81"/>
<organism evidence="1">
    <name type="scientific">marine sediment metagenome</name>
    <dbReference type="NCBI Taxonomy" id="412755"/>
    <lineage>
        <taxon>unclassified sequences</taxon>
        <taxon>metagenomes</taxon>
        <taxon>ecological metagenomes</taxon>
    </lineage>
</organism>
<name>A0A0F9IU81_9ZZZZ</name>
<proteinExistence type="predicted"/>
<protein>
    <submittedName>
        <fullName evidence="1">Uncharacterized protein</fullName>
    </submittedName>
</protein>
<sequence length="83" mass="9508">MVTPKTTSMRGLYKQGAESRLANNYRMFTAYRTLCAAMIEIGKPPKITFRGYVALQEDVDRENAYFALLKEARKAVTELERGR</sequence>
<evidence type="ECO:0000313" key="1">
    <source>
        <dbReference type="EMBL" id="KKM60893.1"/>
    </source>
</evidence>
<gene>
    <name evidence="1" type="ORF">LCGC14_1537300</name>
</gene>
<comment type="caution">
    <text evidence="1">The sequence shown here is derived from an EMBL/GenBank/DDBJ whole genome shotgun (WGS) entry which is preliminary data.</text>
</comment>
<accession>A0A0F9IU81</accession>